<feature type="domain" description="Glycosyl transferase family 1" evidence="2">
    <location>
        <begin position="213"/>
        <end position="359"/>
    </location>
</feature>
<name>A0ABM9I6P4_9GAMM</name>
<dbReference type="EC" id="2.4.1.349" evidence="4"/>
<dbReference type="RefSeq" id="WP_051331477.1">
    <property type="nucleotide sequence ID" value="NZ_OX458333.1"/>
</dbReference>
<evidence type="ECO:0000259" key="3">
    <source>
        <dbReference type="Pfam" id="PF13439"/>
    </source>
</evidence>
<dbReference type="EC" id="2.4.1.-" evidence="4"/>
<dbReference type="InterPro" id="IPR001296">
    <property type="entry name" value="Glyco_trans_1"/>
</dbReference>
<organism evidence="4 5">
    <name type="scientific">Methylocaldum szegediense</name>
    <dbReference type="NCBI Taxonomy" id="73780"/>
    <lineage>
        <taxon>Bacteria</taxon>
        <taxon>Pseudomonadati</taxon>
        <taxon>Pseudomonadota</taxon>
        <taxon>Gammaproteobacteria</taxon>
        <taxon>Methylococcales</taxon>
        <taxon>Methylococcaceae</taxon>
        <taxon>Methylocaldum</taxon>
    </lineage>
</organism>
<dbReference type="Pfam" id="PF00534">
    <property type="entry name" value="Glycos_transf_1"/>
    <property type="match status" value="1"/>
</dbReference>
<accession>A0ABM9I6P4</accession>
<dbReference type="Proteomes" id="UP001162030">
    <property type="component" value="Chromosome"/>
</dbReference>
<feature type="domain" description="Glycosyltransferase subfamily 4-like N-terminal" evidence="3">
    <location>
        <begin position="123"/>
        <end position="188"/>
    </location>
</feature>
<proteinExistence type="predicted"/>
<protein>
    <submittedName>
        <fullName evidence="4">Mannosyl-N-acetyl-alpha-D-glucosaminyl-diphospho-ditrans,octacis-undecaprenol 3-alpha-mannosyltransferase / alpha-1,3-rhamnosyltransferase</fullName>
        <ecNumber evidence="4">2.4.1.-</ecNumber>
        <ecNumber evidence="4">2.4.1.349</ecNumber>
    </submittedName>
</protein>
<dbReference type="Pfam" id="PF13439">
    <property type="entry name" value="Glyco_transf_4"/>
    <property type="match status" value="1"/>
</dbReference>
<sequence>MESILGFAQDHGQSRAHSESMARPASSRTVFVNGRFLGQRITGIQRYAREVLAELDEILAAGEGNGINIRVLTPRGISAPVFRAITVEPCGRFEGHLWEQWDLPWRVRDGLLFSFCPTGPFVKKRQVVTVHDTSVSRIPTAFSRRFRIWYELVVRSIIRRSPLTVTVSRFSAGEIAECYGIEPGRLRIATEGWQHLNRVSPDTGILDRHNLAGKAFALAVGSPTPNKNFSAIVQALELLGTAAPCCVAAGTVDPDVFRVARFAPNAIVRVGYVSDEELKALYQSASCFIFPSFFEGFGIPPLEAMACGCPVLASKTPAVREVCGDAALYFDPNRPDELARLLHDVFADPELRRRLSAAGLEQAKRYSWREGARLNLKFMEEALCRS</sequence>
<dbReference type="CDD" id="cd03809">
    <property type="entry name" value="GT4_MtfB-like"/>
    <property type="match status" value="1"/>
</dbReference>
<dbReference type="EMBL" id="OX458333">
    <property type="protein sequence ID" value="CAI8927173.1"/>
    <property type="molecule type" value="Genomic_DNA"/>
</dbReference>
<reference evidence="4 5" key="1">
    <citation type="submission" date="2023-03" db="EMBL/GenBank/DDBJ databases">
        <authorList>
            <person name="Pearce D."/>
        </authorList>
    </citation>
    <scope>NUCLEOTIDE SEQUENCE [LARGE SCALE GENOMIC DNA]</scope>
    <source>
        <strain evidence="4">Msz</strain>
    </source>
</reference>
<evidence type="ECO:0000313" key="5">
    <source>
        <dbReference type="Proteomes" id="UP001162030"/>
    </source>
</evidence>
<dbReference type="GO" id="GO:0016757">
    <property type="term" value="F:glycosyltransferase activity"/>
    <property type="evidence" value="ECO:0007669"/>
    <property type="project" value="UniProtKB-KW"/>
</dbReference>
<keyword evidence="5" id="KW-1185">Reference proteome</keyword>
<evidence type="ECO:0000259" key="2">
    <source>
        <dbReference type="Pfam" id="PF00534"/>
    </source>
</evidence>
<dbReference type="Gene3D" id="3.40.50.2000">
    <property type="entry name" value="Glycogen Phosphorylase B"/>
    <property type="match status" value="1"/>
</dbReference>
<evidence type="ECO:0000256" key="1">
    <source>
        <dbReference type="ARBA" id="ARBA00022679"/>
    </source>
</evidence>
<gene>
    <name evidence="4" type="ORF">MSZNOR_3962</name>
</gene>
<dbReference type="PANTHER" id="PTHR46401:SF2">
    <property type="entry name" value="GLYCOSYLTRANSFERASE WBBK-RELATED"/>
    <property type="match status" value="1"/>
</dbReference>
<dbReference type="PANTHER" id="PTHR46401">
    <property type="entry name" value="GLYCOSYLTRANSFERASE WBBK-RELATED"/>
    <property type="match status" value="1"/>
</dbReference>
<evidence type="ECO:0000313" key="4">
    <source>
        <dbReference type="EMBL" id="CAI8927173.1"/>
    </source>
</evidence>
<keyword evidence="1 4" id="KW-0808">Transferase</keyword>
<dbReference type="InterPro" id="IPR028098">
    <property type="entry name" value="Glyco_trans_4-like_N"/>
</dbReference>
<dbReference type="SUPFAM" id="SSF53756">
    <property type="entry name" value="UDP-Glycosyltransferase/glycogen phosphorylase"/>
    <property type="match status" value="1"/>
</dbReference>
<keyword evidence="4" id="KW-0328">Glycosyltransferase</keyword>